<reference evidence="11" key="1">
    <citation type="submission" date="2017-03" db="EMBL/GenBank/DDBJ databases">
        <title>Genomes of endolithic fungi from Antarctica.</title>
        <authorList>
            <person name="Coleine C."/>
            <person name="Masonjones S."/>
            <person name="Stajich J.E."/>
        </authorList>
    </citation>
    <scope>NUCLEOTIDE SEQUENCE [LARGE SCALE GENOMIC DNA]</scope>
    <source>
        <strain evidence="11">CCFEE 5527</strain>
    </source>
</reference>
<feature type="transmembrane region" description="Helical" evidence="9">
    <location>
        <begin position="663"/>
        <end position="685"/>
    </location>
</feature>
<evidence type="ECO:0000256" key="6">
    <source>
        <dbReference type="ARBA" id="ARBA00022989"/>
    </source>
</evidence>
<feature type="compositionally biased region" description="Basic and acidic residues" evidence="8">
    <location>
        <begin position="133"/>
        <end position="148"/>
    </location>
</feature>
<keyword evidence="6 9" id="KW-1133">Transmembrane helix</keyword>
<dbReference type="AlphaFoldDB" id="A0A1V8T714"/>
<dbReference type="GO" id="GO:0033619">
    <property type="term" value="P:membrane protein proteolysis"/>
    <property type="evidence" value="ECO:0007669"/>
    <property type="project" value="TreeGrafter"/>
</dbReference>
<feature type="compositionally biased region" description="Acidic residues" evidence="8">
    <location>
        <begin position="110"/>
        <end position="119"/>
    </location>
</feature>
<protein>
    <submittedName>
        <fullName evidence="10">Uncharacterized protein</fullName>
    </submittedName>
</protein>
<dbReference type="PANTHER" id="PTHR12174:SF23">
    <property type="entry name" value="MINOR HISTOCOMPATIBILITY ANTIGEN H13"/>
    <property type="match status" value="1"/>
</dbReference>
<feature type="region of interest" description="Disordered" evidence="8">
    <location>
        <begin position="1003"/>
        <end position="1070"/>
    </location>
</feature>
<comment type="caution">
    <text evidence="10">The sequence shown here is derived from an EMBL/GenBank/DDBJ whole genome shotgun (WGS) entry which is preliminary data.</text>
</comment>
<gene>
    <name evidence="10" type="ORF">B0A48_07756</name>
</gene>
<feature type="compositionally biased region" description="Basic and acidic residues" evidence="8">
    <location>
        <begin position="922"/>
        <end position="937"/>
    </location>
</feature>
<feature type="transmembrane region" description="Helical" evidence="9">
    <location>
        <begin position="464"/>
        <end position="485"/>
    </location>
</feature>
<feature type="region of interest" description="Disordered" evidence="8">
    <location>
        <begin position="955"/>
        <end position="982"/>
    </location>
</feature>
<dbReference type="OrthoDB" id="29661at2759"/>
<keyword evidence="11" id="KW-1185">Reference proteome</keyword>
<keyword evidence="4" id="KW-0378">Hydrolase</keyword>
<feature type="transmembrane region" description="Helical" evidence="9">
    <location>
        <begin position="776"/>
        <end position="796"/>
    </location>
</feature>
<feature type="region of interest" description="Disordered" evidence="8">
    <location>
        <begin position="223"/>
        <end position="333"/>
    </location>
</feature>
<feature type="compositionally biased region" description="Basic residues" evidence="8">
    <location>
        <begin position="320"/>
        <end position="330"/>
    </location>
</feature>
<dbReference type="GO" id="GO:0042500">
    <property type="term" value="F:aspartic endopeptidase activity, intramembrane cleaving"/>
    <property type="evidence" value="ECO:0007669"/>
    <property type="project" value="InterPro"/>
</dbReference>
<dbReference type="InterPro" id="IPR006639">
    <property type="entry name" value="Preselin/SPP"/>
</dbReference>
<keyword evidence="3 9" id="KW-0812">Transmembrane</keyword>
<feature type="region of interest" description="Disordered" evidence="8">
    <location>
        <begin position="489"/>
        <end position="515"/>
    </location>
</feature>
<accession>A0A1V8T714</accession>
<dbReference type="GO" id="GO:0006465">
    <property type="term" value="P:signal peptide processing"/>
    <property type="evidence" value="ECO:0007669"/>
    <property type="project" value="TreeGrafter"/>
</dbReference>
<feature type="compositionally biased region" description="Basic and acidic residues" evidence="8">
    <location>
        <begin position="55"/>
        <end position="81"/>
    </location>
</feature>
<evidence type="ECO:0000256" key="4">
    <source>
        <dbReference type="ARBA" id="ARBA00022801"/>
    </source>
</evidence>
<evidence type="ECO:0000313" key="10">
    <source>
        <dbReference type="EMBL" id="OQO07187.1"/>
    </source>
</evidence>
<feature type="compositionally biased region" description="Basic and acidic residues" evidence="8">
    <location>
        <begin position="30"/>
        <end position="43"/>
    </location>
</feature>
<feature type="region of interest" description="Disordered" evidence="8">
    <location>
        <begin position="915"/>
        <end position="942"/>
    </location>
</feature>
<dbReference type="GO" id="GO:0098554">
    <property type="term" value="C:cytoplasmic side of endoplasmic reticulum membrane"/>
    <property type="evidence" value="ECO:0007669"/>
    <property type="project" value="TreeGrafter"/>
</dbReference>
<comment type="similarity">
    <text evidence="2">Belongs to the peptidase A22B family.</text>
</comment>
<dbReference type="InParanoid" id="A0A1V8T714"/>
<proteinExistence type="inferred from homology"/>
<dbReference type="Pfam" id="PF04258">
    <property type="entry name" value="Peptidase_A22B"/>
    <property type="match status" value="1"/>
</dbReference>
<dbReference type="EMBL" id="NAJO01000015">
    <property type="protein sequence ID" value="OQO07187.1"/>
    <property type="molecule type" value="Genomic_DNA"/>
</dbReference>
<feature type="compositionally biased region" description="Low complexity" evidence="8">
    <location>
        <begin position="181"/>
        <end position="192"/>
    </location>
</feature>
<feature type="transmembrane region" description="Helical" evidence="9">
    <location>
        <begin position="706"/>
        <end position="728"/>
    </location>
</feature>
<comment type="subcellular location">
    <subcellularLocation>
        <location evidence="1">Endoplasmic reticulum membrane</location>
        <topology evidence="1">Multi-pass membrane protein</topology>
    </subcellularLocation>
</comment>
<dbReference type="STRING" id="1507870.A0A1V8T714"/>
<evidence type="ECO:0000313" key="11">
    <source>
        <dbReference type="Proteomes" id="UP000192596"/>
    </source>
</evidence>
<feature type="compositionally biased region" description="Low complexity" evidence="8">
    <location>
        <begin position="1024"/>
        <end position="1040"/>
    </location>
</feature>
<feature type="region of interest" description="Disordered" evidence="8">
    <location>
        <begin position="414"/>
        <end position="441"/>
    </location>
</feature>
<dbReference type="SMART" id="SM00730">
    <property type="entry name" value="PSN"/>
    <property type="match status" value="1"/>
</dbReference>
<feature type="transmembrane region" description="Helical" evidence="9">
    <location>
        <begin position="521"/>
        <end position="539"/>
    </location>
</feature>
<evidence type="ECO:0000256" key="2">
    <source>
        <dbReference type="ARBA" id="ARBA00006859"/>
    </source>
</evidence>
<evidence type="ECO:0000256" key="3">
    <source>
        <dbReference type="ARBA" id="ARBA00022692"/>
    </source>
</evidence>
<dbReference type="FunCoup" id="A0A1V8T714">
    <property type="interactions" value="24"/>
</dbReference>
<evidence type="ECO:0000256" key="5">
    <source>
        <dbReference type="ARBA" id="ARBA00022824"/>
    </source>
</evidence>
<dbReference type="GO" id="GO:0098553">
    <property type="term" value="C:lumenal side of endoplasmic reticulum membrane"/>
    <property type="evidence" value="ECO:0007669"/>
    <property type="project" value="TreeGrafter"/>
</dbReference>
<evidence type="ECO:0000256" key="1">
    <source>
        <dbReference type="ARBA" id="ARBA00004477"/>
    </source>
</evidence>
<evidence type="ECO:0000256" key="7">
    <source>
        <dbReference type="ARBA" id="ARBA00023136"/>
    </source>
</evidence>
<dbReference type="Proteomes" id="UP000192596">
    <property type="component" value="Unassembled WGS sequence"/>
</dbReference>
<keyword evidence="7 9" id="KW-0472">Membrane</keyword>
<feature type="compositionally biased region" description="Basic and acidic residues" evidence="8">
    <location>
        <begin position="961"/>
        <end position="975"/>
    </location>
</feature>
<feature type="region of interest" description="Disordered" evidence="8">
    <location>
        <begin position="16"/>
        <end position="210"/>
    </location>
</feature>
<evidence type="ECO:0000256" key="9">
    <source>
        <dbReference type="SAM" id="Phobius"/>
    </source>
</evidence>
<organism evidence="10 11">
    <name type="scientific">Cryoendolithus antarcticus</name>
    <dbReference type="NCBI Taxonomy" id="1507870"/>
    <lineage>
        <taxon>Eukaryota</taxon>
        <taxon>Fungi</taxon>
        <taxon>Dikarya</taxon>
        <taxon>Ascomycota</taxon>
        <taxon>Pezizomycotina</taxon>
        <taxon>Dothideomycetes</taxon>
        <taxon>Dothideomycetidae</taxon>
        <taxon>Cladosporiales</taxon>
        <taxon>Cladosporiaceae</taxon>
        <taxon>Cryoendolithus</taxon>
    </lineage>
</organism>
<dbReference type="InterPro" id="IPR007369">
    <property type="entry name" value="Peptidase_A22B_SPP"/>
</dbReference>
<name>A0A1V8T714_9PEZI</name>
<feature type="transmembrane region" description="Helical" evidence="9">
    <location>
        <begin position="854"/>
        <end position="876"/>
    </location>
</feature>
<keyword evidence="5" id="KW-0256">Endoplasmic reticulum</keyword>
<evidence type="ECO:0000256" key="8">
    <source>
        <dbReference type="SAM" id="MobiDB-lite"/>
    </source>
</evidence>
<sequence>MEKLILRGVMYGADKIPDQWFDKVPGGFYKQKEEARRERERSRRRDGHGRSGGGGRDHRREEPRRRRYSDEYEDRSRKYNTNDDGYGMRRSATNGQAPKRYSRGASSVDGGDDEGDPYFDGDRPKHMGRQHVGRQERYDPRDDDRYGYEDGYGARGRREEEGRYEAPPLGSDSGRGKEYVAAATAAGAAAAAHGQRERSDPPATGGAGKYVPYAHLYGEDATRGSVTGSVQPNSMNQVGAAFSPPASTAGAGTARFAEDPESGYDDSRRRSYSPSEYDTGYIPPARVLVPRHRSPSYDSYDSRPRRTRSERRRPSDHPSSRTKSRGKSLSRMKENFDTSQKGLGYGGVGALAGAAIGKDMGKGPLPAAIGAVLGGVGANAFGARERFVNDRFHFEDKISRLVPLGEQLRAKYAEKRGERRRETRGGGRERDQEREAREVRNERKAIERELEEKKQERDRYEHEAVYGPFGVSALFPIVTGAYASLSRPSTAAKPAKDHIDDEDDDGDDTPTQMEGLSPRDAIVFPVTAGLVLAGLYWAIKRYGAKVINLVFGYYFAGVGLCSVGKIINDGLGLGLGMVFPGHYAWSGRVWKAEASQRKAVALHDGKEMQDGMRESRESPLPGWLGNLTLSNTMTERLWSLRALSRQKYSVKLYAKNVVDSRTLLTALNVISAIAGTGIIAYNHFIDKPWWLTNLQGFAVSYSAMQLMSPTTFATGSLILGGLFFYDIWAVFFTPLMVTVAKNLDQPIKLLFPRPDEPGKDGADPVKSYSMLGLGDIVLPGLVIGLALRFDLHMYYLRKQKSVSRTSDADGTTTEVVKAEYTTATGLFGSRLWTIGVPANLKPATLTAAAFPKPYFVASLVGYVIGMLTTLGVMTVFQHAQPALLYLVPGVLISTWSTAIVRGELTEFWNYTEAVNGEPEDPAADKSKSTDETEKVKPATDTQPLTWWNWAREQVLGSPKSSETKTSDVSPKDAEKSVSTLKGLATEAPDRLFSLEVTRHVPSARGKISEGDVGSSDAKEMSSEAAGSSSPTPVTTSASESGSEDAVLVGEEGDDQEGTERYPTRRVNRRSVSQACRLRIEGRLQHEIHGYLDDTRTARTA</sequence>
<feature type="transmembrane region" description="Helical" evidence="9">
    <location>
        <begin position="546"/>
        <end position="567"/>
    </location>
</feature>
<feature type="compositionally biased region" description="Polar residues" evidence="8">
    <location>
        <begin position="224"/>
        <end position="237"/>
    </location>
</feature>
<dbReference type="PANTHER" id="PTHR12174">
    <property type="entry name" value="SIGNAL PEPTIDE PEPTIDASE"/>
    <property type="match status" value="1"/>
</dbReference>